<gene>
    <name evidence="5" type="ORF">g.31862</name>
</gene>
<dbReference type="InterPro" id="IPR032675">
    <property type="entry name" value="LRR_dom_sf"/>
</dbReference>
<dbReference type="PANTHER" id="PTHR13318:SF190">
    <property type="entry name" value="PARTNER OF PAIRED, ISOFORM B"/>
    <property type="match status" value="1"/>
</dbReference>
<dbReference type="GO" id="GO:0003723">
    <property type="term" value="F:RNA binding"/>
    <property type="evidence" value="ECO:0007669"/>
    <property type="project" value="UniProtKB-UniRule"/>
</dbReference>
<dbReference type="GO" id="GO:0031146">
    <property type="term" value="P:SCF-dependent proteasomal ubiquitin-dependent protein catabolic process"/>
    <property type="evidence" value="ECO:0007669"/>
    <property type="project" value="TreeGrafter"/>
</dbReference>
<proteinExistence type="predicted"/>
<evidence type="ECO:0000313" key="5">
    <source>
        <dbReference type="EMBL" id="JAS68367.1"/>
    </source>
</evidence>
<dbReference type="SUPFAM" id="SSF52047">
    <property type="entry name" value="RNI-like"/>
    <property type="match status" value="1"/>
</dbReference>
<keyword evidence="2 3" id="KW-0694">RNA-binding</keyword>
<dbReference type="SUPFAM" id="SSF54928">
    <property type="entry name" value="RNA-binding domain, RBD"/>
    <property type="match status" value="1"/>
</dbReference>
<protein>
    <recommendedName>
        <fullName evidence="4">RRM domain-containing protein</fullName>
    </recommendedName>
</protein>
<dbReference type="GO" id="GO:0019005">
    <property type="term" value="C:SCF ubiquitin ligase complex"/>
    <property type="evidence" value="ECO:0007669"/>
    <property type="project" value="TreeGrafter"/>
</dbReference>
<dbReference type="Pfam" id="PF12937">
    <property type="entry name" value="F-box-like"/>
    <property type="match status" value="1"/>
</dbReference>
<name>A0A1B6H144_9HEMI</name>
<dbReference type="InterPro" id="IPR012677">
    <property type="entry name" value="Nucleotide-bd_a/b_plait_sf"/>
</dbReference>
<keyword evidence="1" id="KW-0833">Ubl conjugation pathway</keyword>
<reference evidence="5" key="1">
    <citation type="submission" date="2015-11" db="EMBL/GenBank/DDBJ databases">
        <title>De novo transcriptome assembly of four potential Pierce s Disease insect vectors from Arizona vineyards.</title>
        <authorList>
            <person name="Tassone E.E."/>
        </authorList>
    </citation>
    <scope>NUCLEOTIDE SEQUENCE</scope>
</reference>
<evidence type="ECO:0000259" key="4">
    <source>
        <dbReference type="PROSITE" id="PS50102"/>
    </source>
</evidence>
<dbReference type="SMART" id="SM00360">
    <property type="entry name" value="RRM"/>
    <property type="match status" value="1"/>
</dbReference>
<dbReference type="CDD" id="cd00590">
    <property type="entry name" value="RRM_SF"/>
    <property type="match status" value="1"/>
</dbReference>
<dbReference type="Pfam" id="PF00076">
    <property type="entry name" value="RRM_1"/>
    <property type="match status" value="1"/>
</dbReference>
<dbReference type="InterPro" id="IPR036047">
    <property type="entry name" value="F-box-like_dom_sf"/>
</dbReference>
<evidence type="ECO:0000256" key="2">
    <source>
        <dbReference type="ARBA" id="ARBA00022884"/>
    </source>
</evidence>
<dbReference type="EMBL" id="GECZ01001402">
    <property type="protein sequence ID" value="JAS68367.1"/>
    <property type="molecule type" value="Transcribed_RNA"/>
</dbReference>
<dbReference type="InterPro" id="IPR001810">
    <property type="entry name" value="F-box_dom"/>
</dbReference>
<dbReference type="AlphaFoldDB" id="A0A1B6H144"/>
<dbReference type="InterPro" id="IPR000504">
    <property type="entry name" value="RRM_dom"/>
</dbReference>
<organism evidence="5">
    <name type="scientific">Cuerna arida</name>
    <dbReference type="NCBI Taxonomy" id="1464854"/>
    <lineage>
        <taxon>Eukaryota</taxon>
        <taxon>Metazoa</taxon>
        <taxon>Ecdysozoa</taxon>
        <taxon>Arthropoda</taxon>
        <taxon>Hexapoda</taxon>
        <taxon>Insecta</taxon>
        <taxon>Pterygota</taxon>
        <taxon>Neoptera</taxon>
        <taxon>Paraneoptera</taxon>
        <taxon>Hemiptera</taxon>
        <taxon>Auchenorrhyncha</taxon>
        <taxon>Membracoidea</taxon>
        <taxon>Cicadellidae</taxon>
        <taxon>Cicadellinae</taxon>
        <taxon>Proconiini</taxon>
        <taxon>Cuerna</taxon>
    </lineage>
</organism>
<dbReference type="SMART" id="SM00367">
    <property type="entry name" value="LRR_CC"/>
    <property type="match status" value="7"/>
</dbReference>
<feature type="domain" description="RRM" evidence="4">
    <location>
        <begin position="91"/>
        <end position="168"/>
    </location>
</feature>
<dbReference type="InterPro" id="IPR006553">
    <property type="entry name" value="Leu-rich_rpt_Cys-con_subtyp"/>
</dbReference>
<dbReference type="PROSITE" id="PS50102">
    <property type="entry name" value="RRM"/>
    <property type="match status" value="1"/>
</dbReference>
<sequence>MSSSNWVVDESDVSPDRNNRYGLNNRYRLDNVGLQLGLGLPLQLLGVSLMSDLNKSRGSGNTRSRSVVNSRNRKQEENLSILQTVDGIPIRTVYITNINIEVQKFEMCHIFGRYGQIVNVFLGISKNDRSKRFAFITFFNPKDAAHVLGDKVFCDFKGRRMYALAADSWHQPHEEPNGEIIWKMDRRAQAKVEEGSEEDDDQTTEGAGVVEESVQIPDEGINTLNDDCMLHIFSFLSYKEIAGVERVCKRWQGLSYRMWRCLHKLNFTSPSFRRLKVTTPCLEQYLRRCGEGLTLLDLAVNNHSFDEKTIIVVAKYCPNLEILRIANVHLANRSLAHLGRRCPRLKELVMDGCSKFSDADLMSLLPKCKKLDYLELSNTNGISGKCLLNVAGPVTNLKLRSCPAINANNLVSGLHKMSETLESLTLNACGNLRGTEVERIVSAVPNLSSLSICRCFPQLDFSSLAPVSKLNKLTELNLHLNSAVSDSVLTAIVEGCENLTTINLSGSGGGCTSMLTDKGLSLLSHLRKLVDLDISYLEGANNVTLKSLASRSHRLKRLLCRGCPDLTDEGCSQVVSMCNDLELFDLSGCDNIGLTTVEAARTSVKIRTNNVPLKLIVGGTNVDSAPNDNEVPLLNVDLADLSEEHLRPDFIDDMFFPPSDSDSLDDDLDHLCEQFGCECDFDFDDLNDPTLFPSDFDDDTPKFGVYSDTDDANWLDIVDDDDDYEIEDTFCDNWRD</sequence>
<dbReference type="PANTHER" id="PTHR13318">
    <property type="entry name" value="PARTNER OF PAIRED, ISOFORM B-RELATED"/>
    <property type="match status" value="1"/>
</dbReference>
<evidence type="ECO:0000256" key="1">
    <source>
        <dbReference type="ARBA" id="ARBA00022786"/>
    </source>
</evidence>
<dbReference type="SUPFAM" id="SSF81383">
    <property type="entry name" value="F-box domain"/>
    <property type="match status" value="1"/>
</dbReference>
<evidence type="ECO:0000256" key="3">
    <source>
        <dbReference type="PROSITE-ProRule" id="PRU00176"/>
    </source>
</evidence>
<accession>A0A1B6H144</accession>
<dbReference type="Gene3D" id="3.30.70.330">
    <property type="match status" value="1"/>
</dbReference>
<dbReference type="InterPro" id="IPR035979">
    <property type="entry name" value="RBD_domain_sf"/>
</dbReference>
<dbReference type="Gene3D" id="3.80.10.10">
    <property type="entry name" value="Ribonuclease Inhibitor"/>
    <property type="match status" value="2"/>
</dbReference>